<proteinExistence type="inferred from homology"/>
<evidence type="ECO:0000313" key="9">
    <source>
        <dbReference type="Proteomes" id="UP001164746"/>
    </source>
</evidence>
<feature type="binding site" evidence="5">
    <location>
        <position position="432"/>
    </location>
    <ligand>
        <name>substrate</name>
    </ligand>
</feature>
<feature type="binding site" evidence="5">
    <location>
        <position position="589"/>
    </location>
    <ligand>
        <name>a divalent metal cation</name>
        <dbReference type="ChEBI" id="CHEBI:60240"/>
        <label>1</label>
    </ligand>
</feature>
<dbReference type="InterPro" id="IPR002467">
    <property type="entry name" value="Pept_M24A_MAP1"/>
</dbReference>
<keyword evidence="3 5" id="KW-0479">Metal-binding</keyword>
<evidence type="ECO:0000256" key="1">
    <source>
        <dbReference type="ARBA" id="ARBA00022438"/>
    </source>
</evidence>
<dbReference type="Proteomes" id="UP001164746">
    <property type="component" value="Chromosome 3"/>
</dbReference>
<dbReference type="EC" id="3.4.11.18" evidence="6"/>
<comment type="cofactor">
    <cofactor evidence="5">
        <name>Co(2+)</name>
        <dbReference type="ChEBI" id="CHEBI:48828"/>
    </cofactor>
    <cofactor evidence="5">
        <name>Zn(2+)</name>
        <dbReference type="ChEBI" id="CHEBI:29105"/>
    </cofactor>
    <cofactor evidence="5">
        <name>Mn(2+)</name>
        <dbReference type="ChEBI" id="CHEBI:29035"/>
    </cofactor>
    <cofactor evidence="5">
        <name>Fe(2+)</name>
        <dbReference type="ChEBI" id="CHEBI:29033"/>
    </cofactor>
    <text evidence="5">Binds 2 divalent metal cations per subunit. Has a high-affinity and a low affinity metal-binding site. The true nature of the physiological cofactor is under debate. The enzyme is active with cobalt, zinc, manganese or divalent iron ions. Most likely, methionine aminopeptidases function as mononuclear Fe(2+)-metalloproteases under physiological conditions, and the catalytically relevant metal-binding site has been assigned to the histidine-containing high-affinity site.</text>
</comment>
<evidence type="ECO:0000256" key="6">
    <source>
        <dbReference type="RuleBase" id="RU003653"/>
    </source>
</evidence>
<organism evidence="8 9">
    <name type="scientific">Mya arenaria</name>
    <name type="common">Soft-shell clam</name>
    <dbReference type="NCBI Taxonomy" id="6604"/>
    <lineage>
        <taxon>Eukaryota</taxon>
        <taxon>Metazoa</taxon>
        <taxon>Spiralia</taxon>
        <taxon>Lophotrochozoa</taxon>
        <taxon>Mollusca</taxon>
        <taxon>Bivalvia</taxon>
        <taxon>Autobranchia</taxon>
        <taxon>Heteroconchia</taxon>
        <taxon>Euheterodonta</taxon>
        <taxon>Imparidentia</taxon>
        <taxon>Neoheterodontei</taxon>
        <taxon>Myida</taxon>
        <taxon>Myoidea</taxon>
        <taxon>Myidae</taxon>
        <taxon>Mya</taxon>
    </lineage>
</organism>
<dbReference type="Pfam" id="PF00557">
    <property type="entry name" value="Peptidase_M24"/>
    <property type="match status" value="1"/>
</dbReference>
<evidence type="ECO:0000256" key="4">
    <source>
        <dbReference type="ARBA" id="ARBA00022801"/>
    </source>
</evidence>
<evidence type="ECO:0000256" key="5">
    <source>
        <dbReference type="HAMAP-Rule" id="MF_03174"/>
    </source>
</evidence>
<feature type="binding site" evidence="5">
    <location>
        <position position="530"/>
    </location>
    <ligand>
        <name>substrate</name>
    </ligand>
</feature>
<comment type="catalytic activity">
    <reaction evidence="5 6">
        <text>Release of N-terminal amino acids, preferentially methionine, from peptides and arylamides.</text>
        <dbReference type="EC" id="3.4.11.18"/>
    </reaction>
</comment>
<keyword evidence="2 5" id="KW-0645">Protease</keyword>
<protein>
    <recommendedName>
        <fullName evidence="6">Methionine aminopeptidase</fullName>
        <ecNumber evidence="6">3.4.11.18</ecNumber>
    </recommendedName>
</protein>
<evidence type="ECO:0000313" key="8">
    <source>
        <dbReference type="EMBL" id="WAR00819.1"/>
    </source>
</evidence>
<dbReference type="HAMAP" id="MF_01974">
    <property type="entry name" value="MetAP_1"/>
    <property type="match status" value="1"/>
</dbReference>
<reference evidence="8" key="1">
    <citation type="submission" date="2022-11" db="EMBL/GenBank/DDBJ databases">
        <title>Centuries of genome instability and evolution in soft-shell clam transmissible cancer (bioRxiv).</title>
        <authorList>
            <person name="Hart S.F.M."/>
            <person name="Yonemitsu M.A."/>
            <person name="Giersch R.M."/>
            <person name="Beal B.F."/>
            <person name="Arriagada G."/>
            <person name="Davis B.W."/>
            <person name="Ostrander E.A."/>
            <person name="Goff S.P."/>
            <person name="Metzger M.J."/>
        </authorList>
    </citation>
    <scope>NUCLEOTIDE SEQUENCE</scope>
    <source>
        <strain evidence="8">MELC-2E11</strain>
        <tissue evidence="8">Siphon/mantle</tissue>
    </source>
</reference>
<dbReference type="Gene3D" id="3.90.230.10">
    <property type="entry name" value="Creatinase/methionine aminopeptidase superfamily"/>
    <property type="match status" value="1"/>
</dbReference>
<feature type="binding site" evidence="5">
    <location>
        <position position="449"/>
    </location>
    <ligand>
        <name>a divalent metal cation</name>
        <dbReference type="ChEBI" id="CHEBI:60240"/>
        <label>1</label>
    </ligand>
</feature>
<dbReference type="PANTHER" id="PTHR43330">
    <property type="entry name" value="METHIONINE AMINOPEPTIDASE"/>
    <property type="match status" value="1"/>
</dbReference>
<dbReference type="EMBL" id="CP111014">
    <property type="protein sequence ID" value="WAR00819.1"/>
    <property type="molecule type" value="Genomic_DNA"/>
</dbReference>
<feature type="domain" description="Peptidase M24" evidence="7">
    <location>
        <begin position="405"/>
        <end position="596"/>
    </location>
</feature>
<sequence length="612" mass="67498">MSQPGGCAAFSLSTVLVVHEECREAAIRVRLLQEVDCVREAVSQAIRCPLKRLALRQEKVHDSLNMLSAFRLSTATAKAESKSSYRTFHKQFGFTNPELLPKELLPEFVSSKENCLDKFQPIRDSNILNCCHVFDRCPVPESFSCKVAVLDSIGELPTLCLRTRVRRASRGVARADWVWSAVPPFRSSRSNLEKSLAVAGRAHFLFARWQASGRRVAGRFFLRDRDLKSLQKSAAPGLPPLCHRHATNMPPPDFNISAGGSAEAGRAVVARSLNRRPAAVVNGLSPARSQGGGSLILAAAALPPNCQLPDILGCHKKMRVTCSKCFFEHIKASFRKPAKPKYSIVRPANVSPLRIVPNIITKPPYADSGELPRITEPEIKTQSQINGMWSACKLARKVLNRVGKSIKAYPSPLKYKGFPKSVCTSVNNVACHGIPDNRPLQDGDIVNVDISVFFRGFHGDTSETFAVGTIDDDAKRLLKVGKECLHRGISVCRPGARFCDIGMAISEHADANGFAVVPNIIGHGIGTYFHGPPDIYHVEYVTEETEKEMQPGMTFTIEPIISEGSDEVQKLEDNWTIVSVDDSRSCQYEHTILITQTGSAILTKYFDDYEEI</sequence>
<comment type="similarity">
    <text evidence="5">Belongs to the peptidase M24A family. Methionine aminopeptidase type 1 subfamily.</text>
</comment>
<evidence type="ECO:0000256" key="3">
    <source>
        <dbReference type="ARBA" id="ARBA00022723"/>
    </source>
</evidence>
<dbReference type="CDD" id="cd01086">
    <property type="entry name" value="MetAP1"/>
    <property type="match status" value="1"/>
</dbReference>
<dbReference type="PRINTS" id="PR00599">
    <property type="entry name" value="MAPEPTIDASE"/>
</dbReference>
<feature type="binding site" evidence="5">
    <location>
        <position position="460"/>
    </location>
    <ligand>
        <name>a divalent metal cation</name>
        <dbReference type="ChEBI" id="CHEBI:60240"/>
        <label>2</label>
        <note>catalytic</note>
    </ligand>
</feature>
<dbReference type="InterPro" id="IPR036005">
    <property type="entry name" value="Creatinase/aminopeptidase-like"/>
</dbReference>
<dbReference type="InterPro" id="IPR001714">
    <property type="entry name" value="Pept_M24_MAP"/>
</dbReference>
<keyword evidence="9" id="KW-1185">Reference proteome</keyword>
<evidence type="ECO:0000259" key="7">
    <source>
        <dbReference type="Pfam" id="PF00557"/>
    </source>
</evidence>
<comment type="function">
    <text evidence="6">Cotranslationally removes the N-terminal methionine from nascent proteins. The N-terminal methionine is often cleaved when the second residue in the primary sequence is small and uncharged (Met-Ala-, Cys, Gly, Pro, Ser, Thr, or Val).</text>
</comment>
<keyword evidence="4 5" id="KW-0378">Hydrolase</keyword>
<name>A0ABY7DUQ7_MYAAR</name>
<keyword evidence="1 5" id="KW-0031">Aminopeptidase</keyword>
<feature type="binding site" evidence="5">
    <location>
        <position position="523"/>
    </location>
    <ligand>
        <name>a divalent metal cation</name>
        <dbReference type="ChEBI" id="CHEBI:60240"/>
        <label>2</label>
        <note>catalytic</note>
    </ligand>
</feature>
<dbReference type="PANTHER" id="PTHR43330:SF8">
    <property type="entry name" value="METHIONINE AMINOPEPTIDASE 1D, MITOCHONDRIAL"/>
    <property type="match status" value="1"/>
</dbReference>
<dbReference type="InterPro" id="IPR000994">
    <property type="entry name" value="Pept_M24"/>
</dbReference>
<gene>
    <name evidence="8" type="ORF">MAR_025191</name>
</gene>
<evidence type="ECO:0000256" key="2">
    <source>
        <dbReference type="ARBA" id="ARBA00022670"/>
    </source>
</evidence>
<dbReference type="SUPFAM" id="SSF55920">
    <property type="entry name" value="Creatinase/aminopeptidase"/>
    <property type="match status" value="1"/>
</dbReference>
<dbReference type="NCBIfam" id="TIGR00500">
    <property type="entry name" value="met_pdase_I"/>
    <property type="match status" value="1"/>
</dbReference>
<feature type="binding site" evidence="5">
    <location>
        <position position="558"/>
    </location>
    <ligand>
        <name>a divalent metal cation</name>
        <dbReference type="ChEBI" id="CHEBI:60240"/>
        <label>2</label>
        <note>catalytic</note>
    </ligand>
</feature>
<feature type="binding site" evidence="5">
    <location>
        <position position="460"/>
    </location>
    <ligand>
        <name>a divalent metal cation</name>
        <dbReference type="ChEBI" id="CHEBI:60240"/>
        <label>1</label>
    </ligand>
</feature>
<feature type="binding site" evidence="5">
    <location>
        <position position="589"/>
    </location>
    <ligand>
        <name>a divalent metal cation</name>
        <dbReference type="ChEBI" id="CHEBI:60240"/>
        <label>2</label>
        <note>catalytic</note>
    </ligand>
</feature>
<accession>A0ABY7DUQ7</accession>